<dbReference type="OrthoDB" id="110640at2"/>
<organism evidence="2 3">
    <name type="scientific">Massilia oculi</name>
    <dbReference type="NCBI Taxonomy" id="945844"/>
    <lineage>
        <taxon>Bacteria</taxon>
        <taxon>Pseudomonadati</taxon>
        <taxon>Pseudomonadota</taxon>
        <taxon>Betaproteobacteria</taxon>
        <taxon>Burkholderiales</taxon>
        <taxon>Oxalobacteraceae</taxon>
        <taxon>Telluria group</taxon>
        <taxon>Massilia</taxon>
    </lineage>
</organism>
<evidence type="ECO:0000313" key="2">
    <source>
        <dbReference type="EMBL" id="AWL04307.1"/>
    </source>
</evidence>
<dbReference type="InterPro" id="IPR027417">
    <property type="entry name" value="P-loop_NTPase"/>
</dbReference>
<feature type="domain" description="NrS-1 polymerase-like helicase" evidence="1">
    <location>
        <begin position="96"/>
        <end position="200"/>
    </location>
</feature>
<dbReference type="SUPFAM" id="SSF52540">
    <property type="entry name" value="P-loop containing nucleoside triphosphate hydrolases"/>
    <property type="match status" value="1"/>
</dbReference>
<dbReference type="Gene3D" id="3.40.50.300">
    <property type="entry name" value="P-loop containing nucleotide triphosphate hydrolases"/>
    <property type="match status" value="1"/>
</dbReference>
<gene>
    <name evidence="2" type="ORF">DIR46_07570</name>
</gene>
<dbReference type="AlphaFoldDB" id="A0A2S2DG46"/>
<dbReference type="Proteomes" id="UP000245820">
    <property type="component" value="Chromosome"/>
</dbReference>
<dbReference type="Pfam" id="PF19263">
    <property type="entry name" value="DUF5906"/>
    <property type="match status" value="1"/>
</dbReference>
<sequence>MKNTLNTALINFSDAAARNLAAPIAAVNAACEALKAMITPAAAPAIAARPAHCGNIMTLLAHLCDMHDELQLWILRWLAYPLRNPGARMSTALVFNGSEGSGKSLFMNFVVAEIYGDSAAKIRPRDLHSTFNGWMEGASLAVVDGGFARSHIAKMKAAMTAQSFVIERKGQTSRMVSNRLNFIYVTSTPDFLPADIGNRRFTVIEVPPRQQRAFYQAVVHEIAEGGVDAFRDYLMHGLDMGEFNERTPPPAGIFFDDGRTA</sequence>
<evidence type="ECO:0000313" key="3">
    <source>
        <dbReference type="Proteomes" id="UP000245820"/>
    </source>
</evidence>
<dbReference type="RefSeq" id="WP_109344692.1">
    <property type="nucleotide sequence ID" value="NZ_CP029343.1"/>
</dbReference>
<protein>
    <recommendedName>
        <fullName evidence="1">NrS-1 polymerase-like helicase domain-containing protein</fullName>
    </recommendedName>
</protein>
<dbReference type="KEGG" id="mtim:DIR46_07570"/>
<proteinExistence type="predicted"/>
<dbReference type="InterPro" id="IPR045455">
    <property type="entry name" value="NrS-1_pol-like_helicase"/>
</dbReference>
<dbReference type="EMBL" id="CP029343">
    <property type="protein sequence ID" value="AWL04307.1"/>
    <property type="molecule type" value="Genomic_DNA"/>
</dbReference>
<evidence type="ECO:0000259" key="1">
    <source>
        <dbReference type="Pfam" id="PF19263"/>
    </source>
</evidence>
<name>A0A2S2DG46_9BURK</name>
<keyword evidence="3" id="KW-1185">Reference proteome</keyword>
<accession>A0A2S2DG46</accession>
<reference evidence="2 3" key="1">
    <citation type="submission" date="2018-05" db="EMBL/GenBank/DDBJ databases">
        <title>Complete genome sequence of Massilia oculi sp. nov. CCUG 43427T (=DSM 26321T), the type strain of M. oculi, and comparison with genome sequences of other Massilia strains.</title>
        <authorList>
            <person name="Zhu B."/>
        </authorList>
    </citation>
    <scope>NUCLEOTIDE SEQUENCE [LARGE SCALE GENOMIC DNA]</scope>
    <source>
        <strain evidence="2 3">CCUG 43427</strain>
    </source>
</reference>